<dbReference type="GO" id="GO:0003677">
    <property type="term" value="F:DNA binding"/>
    <property type="evidence" value="ECO:0007669"/>
    <property type="project" value="UniProtKB-UniRule"/>
</dbReference>
<dbReference type="Proteomes" id="UP000005723">
    <property type="component" value="Unassembled WGS sequence"/>
</dbReference>
<protein>
    <submittedName>
        <fullName evidence="5">Transcriptional regulatory protein, C-terminal domain protein</fullName>
    </submittedName>
</protein>
<dbReference type="InterPro" id="IPR036388">
    <property type="entry name" value="WH-like_DNA-bd_sf"/>
</dbReference>
<dbReference type="STRING" id="667129.HMPREF0758_3046"/>
<dbReference type="SUPFAM" id="SSF46894">
    <property type="entry name" value="C-terminal effector domain of the bipartite response regulators"/>
    <property type="match status" value="1"/>
</dbReference>
<evidence type="ECO:0000256" key="3">
    <source>
        <dbReference type="SAM" id="Phobius"/>
    </source>
</evidence>
<comment type="caution">
    <text evidence="5">The sequence shown here is derived from an EMBL/GenBank/DDBJ whole genome shotgun (WGS) entry which is preliminary data.</text>
</comment>
<proteinExistence type="predicted"/>
<dbReference type="AlphaFoldDB" id="D4E4E6"/>
<reference evidence="5 6" key="1">
    <citation type="submission" date="2010-01" db="EMBL/GenBank/DDBJ databases">
        <authorList>
            <person name="Muzny D."/>
            <person name="Qin X."/>
            <person name="Deng J."/>
            <person name="Jiang H."/>
            <person name="Liu Y."/>
            <person name="Qu J."/>
            <person name="Song X.-Z."/>
            <person name="Zhang L."/>
            <person name="Thornton R."/>
            <person name="Coyle M."/>
            <person name="Francisco L."/>
            <person name="Jackson L."/>
            <person name="Javaid M."/>
            <person name="Korchina V."/>
            <person name="Kovar C."/>
            <person name="Mata R."/>
            <person name="Mathew T."/>
            <person name="Ngo R."/>
            <person name="Nguyen L."/>
            <person name="Nguyen N."/>
            <person name="Okwuonu G."/>
            <person name="Ongeri F."/>
            <person name="Pham C."/>
            <person name="Simmons D."/>
            <person name="Wilczek-Boney K."/>
            <person name="Hale W."/>
            <person name="Jakkamsetti A."/>
            <person name="Pham P."/>
            <person name="Ruth R."/>
            <person name="San Lucas F."/>
            <person name="Warren J."/>
            <person name="Zhang J."/>
            <person name="Zhao Z."/>
            <person name="Zhou C."/>
            <person name="Zhu D."/>
            <person name="Lee S."/>
            <person name="Bess C."/>
            <person name="Blankenburg K."/>
            <person name="Forbes L."/>
            <person name="Fu Q."/>
            <person name="Gubbala S."/>
            <person name="Hirani K."/>
            <person name="Jayaseelan J.C."/>
            <person name="Lara F."/>
            <person name="Munidasa M."/>
            <person name="Palculict T."/>
            <person name="Patil S."/>
            <person name="Pu L.-L."/>
            <person name="Saada N."/>
            <person name="Tang L."/>
            <person name="Weissenberger G."/>
            <person name="Zhu Y."/>
            <person name="Hemphill L."/>
            <person name="Shang Y."/>
            <person name="Youmans B."/>
            <person name="Ayvaz T."/>
            <person name="Ross M."/>
            <person name="Santibanez J."/>
            <person name="Aqrawi P."/>
            <person name="Gross S."/>
            <person name="Joshi V."/>
            <person name="Fowler G."/>
            <person name="Nazareth L."/>
            <person name="Reid J."/>
            <person name="Worley K."/>
            <person name="Petrosino J."/>
            <person name="Highlander S."/>
            <person name="Gibbs R."/>
        </authorList>
    </citation>
    <scope>NUCLEOTIDE SEQUENCE [LARGE SCALE GENOMIC DNA]</scope>
    <source>
        <strain evidence="5 6">DSM 4582</strain>
    </source>
</reference>
<dbReference type="SMART" id="SM00862">
    <property type="entry name" value="Trans_reg_C"/>
    <property type="match status" value="1"/>
</dbReference>
<keyword evidence="3" id="KW-0472">Membrane</keyword>
<feature type="DNA-binding region" description="OmpR/PhoB-type" evidence="2">
    <location>
        <begin position="1"/>
        <end position="95"/>
    </location>
</feature>
<evidence type="ECO:0000259" key="4">
    <source>
        <dbReference type="PROSITE" id="PS51755"/>
    </source>
</evidence>
<feature type="transmembrane region" description="Helical" evidence="3">
    <location>
        <begin position="147"/>
        <end position="168"/>
    </location>
</feature>
<name>D4E4E6_SEROD</name>
<sequence>MDILFYYQVGVLKNGTRSLELSKQNKLGLALFCKKEGLLVTKEEFVQECWESKGVIVSDNTVRQTLFRLRSALADIGAPEDTLITQGRNGYVLKPGVIKVIDSDNVYEAAININAEPHHVSVKPSATADEATTAPEKSQRWPVSGQYALLALAVMLLFCGGVFLRYLFFTHEISFTHYKDEGGRAFFFSDNIRKDKNKEDSVRRIIYWLDKNNRKPADGPLIYVSADWRDTLSFLSCKKDITLPSGDCLTINVIGGNKK</sequence>
<evidence type="ECO:0000256" key="1">
    <source>
        <dbReference type="ARBA" id="ARBA00023125"/>
    </source>
</evidence>
<evidence type="ECO:0000256" key="2">
    <source>
        <dbReference type="PROSITE-ProRule" id="PRU01091"/>
    </source>
</evidence>
<dbReference type="InterPro" id="IPR001867">
    <property type="entry name" value="OmpR/PhoB-type_DNA-bd"/>
</dbReference>
<evidence type="ECO:0000313" key="6">
    <source>
        <dbReference type="Proteomes" id="UP000005723"/>
    </source>
</evidence>
<dbReference type="GO" id="GO:0000160">
    <property type="term" value="P:phosphorelay signal transduction system"/>
    <property type="evidence" value="ECO:0007669"/>
    <property type="project" value="InterPro"/>
</dbReference>
<dbReference type="Pfam" id="PF00486">
    <property type="entry name" value="Trans_reg_C"/>
    <property type="match status" value="1"/>
</dbReference>
<keyword evidence="6" id="KW-1185">Reference proteome</keyword>
<dbReference type="HOGENOM" id="CLU_1073226_0_0_6"/>
<feature type="domain" description="OmpR/PhoB-type" evidence="4">
    <location>
        <begin position="1"/>
        <end position="95"/>
    </location>
</feature>
<dbReference type="RefSeq" id="WP_004961138.1">
    <property type="nucleotide sequence ID" value="NZ_GG753567.1"/>
</dbReference>
<dbReference type="OrthoDB" id="6548497at2"/>
<dbReference type="Gene3D" id="1.10.10.10">
    <property type="entry name" value="Winged helix-like DNA-binding domain superfamily/Winged helix DNA-binding domain"/>
    <property type="match status" value="1"/>
</dbReference>
<keyword evidence="1 2" id="KW-0238">DNA-binding</keyword>
<dbReference type="GO" id="GO:0006355">
    <property type="term" value="P:regulation of DNA-templated transcription"/>
    <property type="evidence" value="ECO:0007669"/>
    <property type="project" value="InterPro"/>
</dbReference>
<evidence type="ECO:0000313" key="5">
    <source>
        <dbReference type="EMBL" id="EFE95355.1"/>
    </source>
</evidence>
<keyword evidence="3" id="KW-1133">Transmembrane helix</keyword>
<dbReference type="InterPro" id="IPR016032">
    <property type="entry name" value="Sig_transdc_resp-reg_C-effctor"/>
</dbReference>
<keyword evidence="3" id="KW-0812">Transmembrane</keyword>
<accession>D4E4E6</accession>
<dbReference type="PROSITE" id="PS51755">
    <property type="entry name" value="OMPR_PHOB"/>
    <property type="match status" value="1"/>
</dbReference>
<dbReference type="EMBL" id="ADBY01000048">
    <property type="protein sequence ID" value="EFE95355.1"/>
    <property type="molecule type" value="Genomic_DNA"/>
</dbReference>
<gene>
    <name evidence="5" type="ORF">HMPREF0758_3046</name>
</gene>
<organism evidence="5 6">
    <name type="scientific">Serratia odorifera DSM 4582</name>
    <dbReference type="NCBI Taxonomy" id="667129"/>
    <lineage>
        <taxon>Bacteria</taxon>
        <taxon>Pseudomonadati</taxon>
        <taxon>Pseudomonadota</taxon>
        <taxon>Gammaproteobacteria</taxon>
        <taxon>Enterobacterales</taxon>
        <taxon>Yersiniaceae</taxon>
        <taxon>Serratia</taxon>
    </lineage>
</organism>